<feature type="domain" description="DUF6824" evidence="2">
    <location>
        <begin position="18"/>
        <end position="114"/>
    </location>
</feature>
<dbReference type="AlphaFoldDB" id="A0AAD8XWC2"/>
<dbReference type="EMBL" id="JATAAI010000037">
    <property type="protein sequence ID" value="KAK1734650.1"/>
    <property type="molecule type" value="Genomic_DNA"/>
</dbReference>
<proteinExistence type="predicted"/>
<keyword evidence="4" id="KW-1185">Reference proteome</keyword>
<organism evidence="3 4">
    <name type="scientific">Skeletonema marinoi</name>
    <dbReference type="NCBI Taxonomy" id="267567"/>
    <lineage>
        <taxon>Eukaryota</taxon>
        <taxon>Sar</taxon>
        <taxon>Stramenopiles</taxon>
        <taxon>Ochrophyta</taxon>
        <taxon>Bacillariophyta</taxon>
        <taxon>Coscinodiscophyceae</taxon>
        <taxon>Thalassiosirophycidae</taxon>
        <taxon>Thalassiosirales</taxon>
        <taxon>Skeletonemataceae</taxon>
        <taxon>Skeletonema</taxon>
        <taxon>Skeletonema marinoi-dohrnii complex</taxon>
    </lineage>
</organism>
<evidence type="ECO:0000313" key="4">
    <source>
        <dbReference type="Proteomes" id="UP001224775"/>
    </source>
</evidence>
<reference evidence="3" key="1">
    <citation type="submission" date="2023-06" db="EMBL/GenBank/DDBJ databases">
        <title>Survivors Of The Sea: Transcriptome response of Skeletonema marinoi to long-term dormancy.</title>
        <authorList>
            <person name="Pinder M.I.M."/>
            <person name="Kourtchenko O."/>
            <person name="Robertson E.K."/>
            <person name="Larsson T."/>
            <person name="Maumus F."/>
            <person name="Osuna-Cruz C.M."/>
            <person name="Vancaester E."/>
            <person name="Stenow R."/>
            <person name="Vandepoele K."/>
            <person name="Ploug H."/>
            <person name="Bruchert V."/>
            <person name="Godhe A."/>
            <person name="Topel M."/>
        </authorList>
    </citation>
    <scope>NUCLEOTIDE SEQUENCE</scope>
    <source>
        <strain evidence="3">R05AC</strain>
    </source>
</reference>
<accession>A0AAD8XWC2</accession>
<evidence type="ECO:0000259" key="2">
    <source>
        <dbReference type="Pfam" id="PF20710"/>
    </source>
</evidence>
<feature type="region of interest" description="Disordered" evidence="1">
    <location>
        <begin position="76"/>
        <end position="101"/>
    </location>
</feature>
<evidence type="ECO:0000313" key="3">
    <source>
        <dbReference type="EMBL" id="KAK1734650.1"/>
    </source>
</evidence>
<evidence type="ECO:0000256" key="1">
    <source>
        <dbReference type="SAM" id="MobiDB-lite"/>
    </source>
</evidence>
<comment type="caution">
    <text evidence="3">The sequence shown here is derived from an EMBL/GenBank/DDBJ whole genome shotgun (WGS) entry which is preliminary data.</text>
</comment>
<dbReference type="Pfam" id="PF20710">
    <property type="entry name" value="DUF6824"/>
    <property type="match status" value="1"/>
</dbReference>
<name>A0AAD8XWC2_9STRA</name>
<protein>
    <recommendedName>
        <fullName evidence="2">DUF6824 domain-containing protein</fullName>
    </recommendedName>
</protein>
<sequence>MASGSPPLTGVTKITENDIICGRGGVALKHPGNLAYRKIVGLNKGIYATCLKVEKLKISKSIVAAIREIEGRFLEREDGKPTSSLDERDENGNPVTWKDIGDKRAIEKTSQALRRASQSC</sequence>
<dbReference type="InterPro" id="IPR049227">
    <property type="entry name" value="DUF6824"/>
</dbReference>
<dbReference type="Proteomes" id="UP001224775">
    <property type="component" value="Unassembled WGS sequence"/>
</dbReference>
<gene>
    <name evidence="3" type="ORF">QTG54_014523</name>
</gene>